<dbReference type="AlphaFoldDB" id="A0A6J4QKU9"/>
<evidence type="ECO:0000313" key="1">
    <source>
        <dbReference type="EMBL" id="CAA9440253.1"/>
    </source>
</evidence>
<gene>
    <name evidence="1" type="ORF">AVDCRST_MAG37-1304</name>
</gene>
<protein>
    <submittedName>
        <fullName evidence="1">Uncharacterized protein</fullName>
    </submittedName>
</protein>
<name>A0A6J4QKU9_9ACTN</name>
<reference evidence="1" key="1">
    <citation type="submission" date="2020-02" db="EMBL/GenBank/DDBJ databases">
        <authorList>
            <person name="Meier V. D."/>
        </authorList>
    </citation>
    <scope>NUCLEOTIDE SEQUENCE</scope>
    <source>
        <strain evidence="1">AVDCRST_MAG37</strain>
    </source>
</reference>
<organism evidence="1">
    <name type="scientific">uncultured Rubrobacteraceae bacterium</name>
    <dbReference type="NCBI Taxonomy" id="349277"/>
    <lineage>
        <taxon>Bacteria</taxon>
        <taxon>Bacillati</taxon>
        <taxon>Actinomycetota</taxon>
        <taxon>Rubrobacteria</taxon>
        <taxon>Rubrobacterales</taxon>
        <taxon>Rubrobacteraceae</taxon>
        <taxon>environmental samples</taxon>
    </lineage>
</organism>
<accession>A0A6J4QKU9</accession>
<sequence length="47" mass="5347">MVVPGMVSPVPRRRMRRSLPGVLRAVRRIGELVNDAEQAVAQQERHQ</sequence>
<proteinExistence type="predicted"/>
<dbReference type="EMBL" id="CADCVD010000053">
    <property type="protein sequence ID" value="CAA9440253.1"/>
    <property type="molecule type" value="Genomic_DNA"/>
</dbReference>